<proteinExistence type="predicted"/>
<gene>
    <name evidence="1" type="ORF">ACFO4L_01270</name>
</gene>
<organism evidence="1 2">
    <name type="scientific">Bacillus daqingensis</name>
    <dbReference type="NCBI Taxonomy" id="872396"/>
    <lineage>
        <taxon>Bacteria</taxon>
        <taxon>Bacillati</taxon>
        <taxon>Bacillota</taxon>
        <taxon>Bacilli</taxon>
        <taxon>Bacillales</taxon>
        <taxon>Bacillaceae</taxon>
        <taxon>Bacillus</taxon>
    </lineage>
</organism>
<reference evidence="2" key="1">
    <citation type="journal article" date="2019" name="Int. J. Syst. Evol. Microbiol.">
        <title>The Global Catalogue of Microorganisms (GCM) 10K type strain sequencing project: providing services to taxonomists for standard genome sequencing and annotation.</title>
        <authorList>
            <consortium name="The Broad Institute Genomics Platform"/>
            <consortium name="The Broad Institute Genome Sequencing Center for Infectious Disease"/>
            <person name="Wu L."/>
            <person name="Ma J."/>
        </authorList>
    </citation>
    <scope>NUCLEOTIDE SEQUENCE [LARGE SCALE GENOMIC DNA]</scope>
    <source>
        <strain evidence="2">JCM 12165</strain>
    </source>
</reference>
<accession>A0ABV9NQS1</accession>
<comment type="caution">
    <text evidence="1">The sequence shown here is derived from an EMBL/GenBank/DDBJ whole genome shotgun (WGS) entry which is preliminary data.</text>
</comment>
<evidence type="ECO:0000313" key="1">
    <source>
        <dbReference type="EMBL" id="MFC4735201.1"/>
    </source>
</evidence>
<dbReference type="RefSeq" id="WP_377907831.1">
    <property type="nucleotide sequence ID" value="NZ_JBHSGK010000003.1"/>
</dbReference>
<name>A0ABV9NQS1_9BACI</name>
<dbReference type="EMBL" id="JBHSGK010000003">
    <property type="protein sequence ID" value="MFC4735201.1"/>
    <property type="molecule type" value="Genomic_DNA"/>
</dbReference>
<dbReference type="Proteomes" id="UP001595896">
    <property type="component" value="Unassembled WGS sequence"/>
</dbReference>
<keyword evidence="2" id="KW-1185">Reference proteome</keyword>
<sequence>MKDWKSCVDDPDQHIDGIKNRMTIFKRLTADPFMYQLFAFAMIS</sequence>
<evidence type="ECO:0000313" key="2">
    <source>
        <dbReference type="Proteomes" id="UP001595896"/>
    </source>
</evidence>
<protein>
    <submittedName>
        <fullName evidence="1">Uncharacterized protein</fullName>
    </submittedName>
</protein>